<accession>A9UQ86</accession>
<dbReference type="GO" id="GO:0005838">
    <property type="term" value="C:proteasome regulatory particle"/>
    <property type="evidence" value="ECO:0000318"/>
    <property type="project" value="GO_Central"/>
</dbReference>
<evidence type="ECO:0000313" key="6">
    <source>
        <dbReference type="Proteomes" id="UP000001357"/>
    </source>
</evidence>
<dbReference type="PANTHER" id="PTHR14145">
    <property type="entry name" value="26S PROTESOME SUBUNIT 6"/>
    <property type="match status" value="1"/>
</dbReference>
<organism evidence="5 6">
    <name type="scientific">Monosiga brevicollis</name>
    <name type="common">Choanoflagellate</name>
    <dbReference type="NCBI Taxonomy" id="81824"/>
    <lineage>
        <taxon>Eukaryota</taxon>
        <taxon>Choanoflagellata</taxon>
        <taxon>Craspedida</taxon>
        <taxon>Salpingoecidae</taxon>
        <taxon>Monosiga</taxon>
    </lineage>
</organism>
<dbReference type="PANTHER" id="PTHR14145:SF1">
    <property type="entry name" value="26S PROTEASOME NON-ATPASE REGULATORY SUBUNIT 6"/>
    <property type="match status" value="1"/>
</dbReference>
<dbReference type="InterPro" id="IPR036390">
    <property type="entry name" value="WH_DNA-bd_sf"/>
</dbReference>
<dbReference type="EMBL" id="CH991543">
    <property type="protein sequence ID" value="EDQ92553.1"/>
    <property type="molecule type" value="Genomic_DNA"/>
</dbReference>
<dbReference type="STRING" id="81824.A9UQ86"/>
<dbReference type="GeneID" id="5887394"/>
<dbReference type="eggNOG" id="KOG0687">
    <property type="taxonomic scope" value="Eukaryota"/>
</dbReference>
<dbReference type="KEGG" id="mbr:MONBRDRAFT_35605"/>
<evidence type="ECO:0000313" key="5">
    <source>
        <dbReference type="EMBL" id="EDQ92553.1"/>
    </source>
</evidence>
<dbReference type="InParanoid" id="A9UQ86"/>
<dbReference type="FunFam" id="1.25.40.570:FF:000005">
    <property type="entry name" value="26S proteasome regulatory subunit N7"/>
    <property type="match status" value="1"/>
</dbReference>
<evidence type="ECO:0000256" key="3">
    <source>
        <dbReference type="SAM" id="MobiDB-lite"/>
    </source>
</evidence>
<evidence type="ECO:0000256" key="2">
    <source>
        <dbReference type="SAM" id="Coils"/>
    </source>
</evidence>
<dbReference type="Pfam" id="PF01399">
    <property type="entry name" value="PCI"/>
    <property type="match status" value="1"/>
</dbReference>
<protein>
    <recommendedName>
        <fullName evidence="4">PCI domain-containing protein</fullName>
    </recommendedName>
</protein>
<feature type="region of interest" description="Disordered" evidence="3">
    <location>
        <begin position="1"/>
        <end position="24"/>
    </location>
</feature>
<dbReference type="RefSeq" id="XP_001742315.1">
    <property type="nucleotide sequence ID" value="XM_001742263.1"/>
</dbReference>
<dbReference type="AlphaFoldDB" id="A9UQ86"/>
<dbReference type="GO" id="GO:0043161">
    <property type="term" value="P:proteasome-mediated ubiquitin-dependent protein catabolic process"/>
    <property type="evidence" value="ECO:0000318"/>
    <property type="project" value="GO_Central"/>
</dbReference>
<dbReference type="InterPro" id="IPR000717">
    <property type="entry name" value="PCI_dom"/>
</dbReference>
<dbReference type="Pfam" id="PF10602">
    <property type="entry name" value="RPN7"/>
    <property type="match status" value="1"/>
</dbReference>
<dbReference type="InterPro" id="IPR049549">
    <property type="entry name" value="RPN7_PSMD6_C"/>
</dbReference>
<feature type="compositionally biased region" description="Basic and acidic residues" evidence="3">
    <location>
        <begin position="1"/>
        <end position="13"/>
    </location>
</feature>
<dbReference type="InterPro" id="IPR045135">
    <property type="entry name" value="Rpn7_N"/>
</dbReference>
<sequence length="401" mass="45056">MANEKETVKKPEEAGEDGDVEEVSDIPKMALADLKFAYSKASSDAQKAIQEQLLEGIKADNMQPFYRECCADLGWPVDQALEAEMTKANEAKLVELDAAIKDAEENLGEVEVRGAYTNKAKHFCTIGDKVATEKAFAEAQSKAISTGQRIDMTFFLIRLGLFHHDLDILARNIAKADDLMEQGGDWDRRNRLKVYKAMYKLMQRDLKGSAQLFLESVSTFTATEVISYADLIGLTVLLSLVALPRPELKKKVVDGPEIQEVLHQLPLHKKILMSLYNCAYENFFESLVAIDDIISQHRLFSQHAAYYIRELRIMAYSQLLQSYRSVTLASMAQIFGVSVEFVDQELSRFVAAGRLNCKIDKVGGVVETTRPDEKNKQYADTIKKGDLLLNRIQKLSQGINI</sequence>
<dbReference type="Proteomes" id="UP000001357">
    <property type="component" value="Unassembled WGS sequence"/>
</dbReference>
<keyword evidence="1" id="KW-0647">Proteasome</keyword>
<dbReference type="SUPFAM" id="SSF46785">
    <property type="entry name" value="Winged helix' DNA-binding domain"/>
    <property type="match status" value="1"/>
</dbReference>
<dbReference type="Pfam" id="PF21154">
    <property type="entry name" value="RPN7_PSMD6_C"/>
    <property type="match status" value="1"/>
</dbReference>
<proteinExistence type="predicted"/>
<gene>
    <name evidence="5" type="ORF">MONBRDRAFT_35605</name>
</gene>
<evidence type="ECO:0000256" key="1">
    <source>
        <dbReference type="ARBA" id="ARBA00022942"/>
    </source>
</evidence>
<evidence type="ECO:0000259" key="4">
    <source>
        <dbReference type="PROSITE" id="PS50250"/>
    </source>
</evidence>
<keyword evidence="2" id="KW-0175">Coiled coil</keyword>
<dbReference type="OMA" id="RLHCKVD"/>
<dbReference type="InterPro" id="IPR019585">
    <property type="entry name" value="Rpn7/CSN1"/>
</dbReference>
<feature type="domain" description="PCI" evidence="4">
    <location>
        <begin position="190"/>
        <end position="373"/>
    </location>
</feature>
<dbReference type="Gene3D" id="1.25.40.570">
    <property type="match status" value="1"/>
</dbReference>
<dbReference type="SMART" id="SM00088">
    <property type="entry name" value="PINT"/>
    <property type="match status" value="1"/>
</dbReference>
<feature type="coiled-coil region" evidence="2">
    <location>
        <begin position="86"/>
        <end position="113"/>
    </location>
</feature>
<keyword evidence="6" id="KW-1185">Reference proteome</keyword>
<dbReference type="PROSITE" id="PS50250">
    <property type="entry name" value="PCI"/>
    <property type="match status" value="1"/>
</dbReference>
<name>A9UQ86_MONBE</name>
<dbReference type="FunCoup" id="A9UQ86">
    <property type="interactions" value="1208"/>
</dbReference>
<feature type="compositionally biased region" description="Acidic residues" evidence="3">
    <location>
        <begin position="14"/>
        <end position="24"/>
    </location>
</feature>
<reference evidence="5 6" key="1">
    <citation type="journal article" date="2008" name="Nature">
        <title>The genome of the choanoflagellate Monosiga brevicollis and the origin of metazoans.</title>
        <authorList>
            <consortium name="JGI Sequencing"/>
            <person name="King N."/>
            <person name="Westbrook M.J."/>
            <person name="Young S.L."/>
            <person name="Kuo A."/>
            <person name="Abedin M."/>
            <person name="Chapman J."/>
            <person name="Fairclough S."/>
            <person name="Hellsten U."/>
            <person name="Isogai Y."/>
            <person name="Letunic I."/>
            <person name="Marr M."/>
            <person name="Pincus D."/>
            <person name="Putnam N."/>
            <person name="Rokas A."/>
            <person name="Wright K.J."/>
            <person name="Zuzow R."/>
            <person name="Dirks W."/>
            <person name="Good M."/>
            <person name="Goodstein D."/>
            <person name="Lemons D."/>
            <person name="Li W."/>
            <person name="Lyons J.B."/>
            <person name="Morris A."/>
            <person name="Nichols S."/>
            <person name="Richter D.J."/>
            <person name="Salamov A."/>
            <person name="Bork P."/>
            <person name="Lim W.A."/>
            <person name="Manning G."/>
            <person name="Miller W.T."/>
            <person name="McGinnis W."/>
            <person name="Shapiro H."/>
            <person name="Tjian R."/>
            <person name="Grigoriev I.V."/>
            <person name="Rokhsar D."/>
        </authorList>
    </citation>
    <scope>NUCLEOTIDE SEQUENCE [LARGE SCALE GENOMIC DNA]</scope>
    <source>
        <strain evidence="6">MX1 / ATCC 50154</strain>
    </source>
</reference>